<evidence type="ECO:0000313" key="2">
    <source>
        <dbReference type="EMBL" id="PVY43139.1"/>
    </source>
</evidence>
<dbReference type="AlphaFoldDB" id="A0A2U1B386"/>
<dbReference type="InterPro" id="IPR010093">
    <property type="entry name" value="SinI_DNA-bd"/>
</dbReference>
<evidence type="ECO:0000259" key="1">
    <source>
        <dbReference type="Pfam" id="PF12728"/>
    </source>
</evidence>
<name>A0A2U1B386_9BACT</name>
<reference evidence="2 3" key="1">
    <citation type="submission" date="2018-04" db="EMBL/GenBank/DDBJ databases">
        <title>Genomic Encyclopedia of Type Strains, Phase IV (KMG-IV): sequencing the most valuable type-strain genomes for metagenomic binning, comparative biology and taxonomic classification.</title>
        <authorList>
            <person name="Goeker M."/>
        </authorList>
    </citation>
    <scope>NUCLEOTIDE SEQUENCE [LARGE SCALE GENOMIC DNA]</scope>
    <source>
        <strain evidence="2 3">DSM 100231</strain>
    </source>
</reference>
<dbReference type="Proteomes" id="UP000245466">
    <property type="component" value="Unassembled WGS sequence"/>
</dbReference>
<dbReference type="Pfam" id="PF12728">
    <property type="entry name" value="HTH_17"/>
    <property type="match status" value="1"/>
</dbReference>
<evidence type="ECO:0000313" key="3">
    <source>
        <dbReference type="Proteomes" id="UP000245466"/>
    </source>
</evidence>
<proteinExistence type="predicted"/>
<feature type="domain" description="Helix-turn-helix" evidence="1">
    <location>
        <begin position="76"/>
        <end position="123"/>
    </location>
</feature>
<dbReference type="EMBL" id="QEKI01000002">
    <property type="protein sequence ID" value="PVY43139.1"/>
    <property type="molecule type" value="Genomic_DNA"/>
</dbReference>
<sequence length="183" mass="21090">MNKKELYAELLENYSLQKSEAITYINHRIGVAVDKGKMLNTLTANIDKLAILCGDLKLELRLHESNPVFAINNQQFYTTKQAAEILNVSPDKIRQLIESDKLSCKRINQRNWKIPSWSLEAYKHDLCNFLANIEEPVSEFAVVDVLDDENQLLVSIISKEGIHQVHEHETRLKRKVADIYSEL</sequence>
<dbReference type="GO" id="GO:0003677">
    <property type="term" value="F:DNA binding"/>
    <property type="evidence" value="ECO:0007669"/>
    <property type="project" value="InterPro"/>
</dbReference>
<comment type="caution">
    <text evidence="2">The sequence shown here is derived from an EMBL/GenBank/DDBJ whole genome shotgun (WGS) entry which is preliminary data.</text>
</comment>
<organism evidence="2 3">
    <name type="scientific">Pontibacter virosus</name>
    <dbReference type="NCBI Taxonomy" id="1765052"/>
    <lineage>
        <taxon>Bacteria</taxon>
        <taxon>Pseudomonadati</taxon>
        <taxon>Bacteroidota</taxon>
        <taxon>Cytophagia</taxon>
        <taxon>Cytophagales</taxon>
        <taxon>Hymenobacteraceae</taxon>
        <taxon>Pontibacter</taxon>
    </lineage>
</organism>
<dbReference type="RefSeq" id="WP_116542169.1">
    <property type="nucleotide sequence ID" value="NZ_QEKI01000002.1"/>
</dbReference>
<gene>
    <name evidence="2" type="ORF">C8E01_102316</name>
</gene>
<dbReference type="OrthoDB" id="851348at2"/>
<dbReference type="InterPro" id="IPR041657">
    <property type="entry name" value="HTH_17"/>
</dbReference>
<protein>
    <submittedName>
        <fullName evidence="2">Excisionase family DNA binding protein</fullName>
    </submittedName>
</protein>
<accession>A0A2U1B386</accession>
<keyword evidence="3" id="KW-1185">Reference proteome</keyword>
<dbReference type="NCBIfam" id="TIGR01764">
    <property type="entry name" value="excise"/>
    <property type="match status" value="1"/>
</dbReference>